<evidence type="ECO:0000313" key="2">
    <source>
        <dbReference type="EMBL" id="URD88479.1"/>
    </source>
</evidence>
<accession>A0A9E7F2V7</accession>
<feature type="region of interest" description="Disordered" evidence="1">
    <location>
        <begin position="279"/>
        <end position="325"/>
    </location>
</feature>
<sequence length="349" mass="38698">MQAVGDQSARRAPAAMGSSKLRYPLRSSATSKDGKPSVPEPTVSLAPKRGRSSPAVSKSVNVLDLSGKDRSAKPSRRLSIPTKTAQPPTIKSMTPISEARARTSNIQGKSDTPLSDISKSMTKRRFNVLSSVSYWLTQIKLSESASWHSISLGFFKLALESGCEPSSRVREELKSYIQRHNLLAEQNEYVNDLLQNYNIVEDLDKLNVPESCSKLPEGVAQKSDKDRCKTRSMKPKSLNSENLAVVANSNNKDIIQKRRPTYKNRGLYTKDAVNCVPMKDTNSINTRKNSQKTRTKPVNENTEVENSQNSTEPGNNANSWPMGETLHENKENTDVIIEETSCTVEIQVN</sequence>
<evidence type="ECO:0000256" key="1">
    <source>
        <dbReference type="SAM" id="MobiDB-lite"/>
    </source>
</evidence>
<feature type="compositionally biased region" description="Polar residues" evidence="1">
    <location>
        <begin position="81"/>
        <end position="95"/>
    </location>
</feature>
<dbReference type="OrthoDB" id="1930709at2759"/>
<feature type="compositionally biased region" description="Polar residues" evidence="1">
    <location>
        <begin position="102"/>
        <end position="117"/>
    </location>
</feature>
<dbReference type="EMBL" id="CP097504">
    <property type="protein sequence ID" value="URD88479.1"/>
    <property type="molecule type" value="Genomic_DNA"/>
</dbReference>
<dbReference type="Proteomes" id="UP001055439">
    <property type="component" value="Chromosome 2"/>
</dbReference>
<dbReference type="PANTHER" id="PTHR34468:SF2">
    <property type="entry name" value="MICROTUBULE-ASSOCIATED FUTSCH-LIKE PROTEIN"/>
    <property type="match status" value="1"/>
</dbReference>
<feature type="region of interest" description="Disordered" evidence="1">
    <location>
        <begin position="1"/>
        <end position="117"/>
    </location>
</feature>
<proteinExistence type="predicted"/>
<protein>
    <submittedName>
        <fullName evidence="2">Uncharacterized protein</fullName>
    </submittedName>
</protein>
<organism evidence="2 3">
    <name type="scientific">Musa troglodytarum</name>
    <name type="common">fe'i banana</name>
    <dbReference type="NCBI Taxonomy" id="320322"/>
    <lineage>
        <taxon>Eukaryota</taxon>
        <taxon>Viridiplantae</taxon>
        <taxon>Streptophyta</taxon>
        <taxon>Embryophyta</taxon>
        <taxon>Tracheophyta</taxon>
        <taxon>Spermatophyta</taxon>
        <taxon>Magnoliopsida</taxon>
        <taxon>Liliopsida</taxon>
        <taxon>Zingiberales</taxon>
        <taxon>Musaceae</taxon>
        <taxon>Musa</taxon>
    </lineage>
</organism>
<dbReference type="PANTHER" id="PTHR34468">
    <property type="entry name" value="MICROTUBULE-ASSOCIATED FUTSCH-LIKE PROTEIN"/>
    <property type="match status" value="1"/>
</dbReference>
<gene>
    <name evidence="2" type="ORF">MUK42_27572</name>
</gene>
<reference evidence="2" key="1">
    <citation type="submission" date="2022-05" db="EMBL/GenBank/DDBJ databases">
        <title>The Musa troglodytarum L. genome provides insights into the mechanism of non-climacteric behaviour and enrichment of carotenoids.</title>
        <authorList>
            <person name="Wang J."/>
        </authorList>
    </citation>
    <scope>NUCLEOTIDE SEQUENCE</scope>
    <source>
        <tissue evidence="2">Leaf</tissue>
    </source>
</reference>
<dbReference type="AlphaFoldDB" id="A0A9E7F2V7"/>
<name>A0A9E7F2V7_9LILI</name>
<keyword evidence="3" id="KW-1185">Reference proteome</keyword>
<evidence type="ECO:0000313" key="3">
    <source>
        <dbReference type="Proteomes" id="UP001055439"/>
    </source>
</evidence>
<feature type="compositionally biased region" description="Polar residues" evidence="1">
    <location>
        <begin position="296"/>
        <end position="319"/>
    </location>
</feature>